<dbReference type="InterPro" id="IPR024618">
    <property type="entry name" value="DUF3857"/>
</dbReference>
<evidence type="ECO:0000313" key="5">
    <source>
        <dbReference type="Proteomes" id="UP000249819"/>
    </source>
</evidence>
<dbReference type="InterPro" id="IPR019734">
    <property type="entry name" value="TPR_rpt"/>
</dbReference>
<gene>
    <name evidence="4" type="ORF">CLV59_103328</name>
</gene>
<dbReference type="RefSeq" id="WP_111592012.1">
    <property type="nucleotide sequence ID" value="NZ_QLMA01000003.1"/>
</dbReference>
<dbReference type="SUPFAM" id="SSF54001">
    <property type="entry name" value="Cysteine proteinases"/>
    <property type="match status" value="1"/>
</dbReference>
<dbReference type="Gene3D" id="2.60.120.1130">
    <property type="match status" value="1"/>
</dbReference>
<evidence type="ECO:0000256" key="1">
    <source>
        <dbReference type="PROSITE-ProRule" id="PRU00339"/>
    </source>
</evidence>
<evidence type="ECO:0000259" key="3">
    <source>
        <dbReference type="Pfam" id="PF12969"/>
    </source>
</evidence>
<keyword evidence="1" id="KW-0802">TPR repeat</keyword>
<keyword evidence="5" id="KW-1185">Reference proteome</keyword>
<feature type="repeat" description="TPR" evidence="1">
    <location>
        <begin position="528"/>
        <end position="561"/>
    </location>
</feature>
<dbReference type="Pfam" id="PF01841">
    <property type="entry name" value="Transglut_core"/>
    <property type="match status" value="1"/>
</dbReference>
<protein>
    <submittedName>
        <fullName evidence="4">Tetratricopeptide repeat protein</fullName>
    </submittedName>
</protein>
<dbReference type="Gene3D" id="3.10.620.30">
    <property type="match status" value="1"/>
</dbReference>
<dbReference type="Pfam" id="PF12969">
    <property type="entry name" value="DUF3857"/>
    <property type="match status" value="1"/>
</dbReference>
<feature type="domain" description="Transglutaminase-like" evidence="2">
    <location>
        <begin position="896"/>
        <end position="975"/>
    </location>
</feature>
<dbReference type="OrthoDB" id="98874at2"/>
<dbReference type="InterPro" id="IPR002931">
    <property type="entry name" value="Transglutaminase-like"/>
</dbReference>
<dbReference type="Gene3D" id="2.60.40.3140">
    <property type="match status" value="1"/>
</dbReference>
<dbReference type="SUPFAM" id="SSF48452">
    <property type="entry name" value="TPR-like"/>
    <property type="match status" value="2"/>
</dbReference>
<dbReference type="EMBL" id="QLMA01000003">
    <property type="protein sequence ID" value="RAJ83361.1"/>
    <property type="molecule type" value="Genomic_DNA"/>
</dbReference>
<dbReference type="Gene3D" id="1.25.40.10">
    <property type="entry name" value="Tetratricopeptide repeat domain"/>
    <property type="match status" value="2"/>
</dbReference>
<feature type="domain" description="DUF3857" evidence="3">
    <location>
        <begin position="687"/>
        <end position="835"/>
    </location>
</feature>
<evidence type="ECO:0000313" key="4">
    <source>
        <dbReference type="EMBL" id="RAJ83361.1"/>
    </source>
</evidence>
<reference evidence="4 5" key="1">
    <citation type="submission" date="2018-06" db="EMBL/GenBank/DDBJ databases">
        <title>Genomic Encyclopedia of Archaeal and Bacterial Type Strains, Phase II (KMG-II): from individual species to whole genera.</title>
        <authorList>
            <person name="Goeker M."/>
        </authorList>
    </citation>
    <scope>NUCLEOTIDE SEQUENCE [LARGE SCALE GENOMIC DNA]</scope>
    <source>
        <strain evidence="4 5">DSM 29821</strain>
    </source>
</reference>
<evidence type="ECO:0000259" key="2">
    <source>
        <dbReference type="Pfam" id="PF01841"/>
    </source>
</evidence>
<name>A0A327W270_9BACT</name>
<dbReference type="AlphaFoldDB" id="A0A327W270"/>
<comment type="caution">
    <text evidence="4">The sequence shown here is derived from an EMBL/GenBank/DDBJ whole genome shotgun (WGS) entry which is preliminary data.</text>
</comment>
<dbReference type="PROSITE" id="PS50005">
    <property type="entry name" value="TPR"/>
    <property type="match status" value="1"/>
</dbReference>
<accession>A0A327W270</accession>
<dbReference type="InterPro" id="IPR011990">
    <property type="entry name" value="TPR-like_helical_dom_sf"/>
</dbReference>
<dbReference type="Proteomes" id="UP000249819">
    <property type="component" value="Unassembled WGS sequence"/>
</dbReference>
<sequence>MKRAVSTIILLTLCPFLLFAGDYEKAWEAIHKNDFKSATIYLQKAIKAGGPKKNSAITTLMLLNNMNGYDSDFTKLYVNPLKELQSPAPYAYALWFFNPILGEYGAKEGVQLENIERILTDTVNYNGSMNAAAAYFMGMHNVKSNRAAQSKPFYPRMGALEEWAYVGPFDNVMGSGFDKDYGPVKKPTGTNFVSSNNNSPVNWFVPLHTTREGWSFVGSFFSSKSAVGYAQTFVNSPSDIDPLLCLGGTGAMKVWVNDKLVISQPEEIITELDWWKVKVHLNKGFNRILVQIGYTDDGTAPNFIVRLTDQRYRAVPGIVSQTTPEKYQIDASKEEPALIPHFAEEYFKKQIAAQPEDIINSILLSRVYIRNQEWDKAKSLLAKLQKAYPKDAFITNYYLDCMSGSTDRSDWEESMETLKTLVPDNYWILYTKVAKLEGEKNYTEAMEVLNKIIGMQGERRITSVKKMQLFAEQEKIDSMVLQLKDAYARYPNNAQVVQTIYQYETRMNNDPAKGTAALEKYCEDLYDYNTYNLLCKVYLNQGKTDAAVALMKKMLNVAPYDLDSYTPLVRYYFASQKYDSAIYYLNLEHQISPYHHAPLGDIATSYAQMKQKDSAVLYFKKALALHAGGFAYREQLRMLENRQPVDKYFPAMDYYKEIEKYSQKPQDSTQPYAFIFDEKNVILYPEGAGEQLINTAIYISNKKGISRWKEISLPYNGVYQDMIISKAEVIKPSGARIPAETNDNQIVFTKLDVGDVVYYSYKVRSVGRGRLKREFWDKFYLSDYVPTNISTYNILVADTIPLYFEYRNGGNAKPKITQHEQYKMYSWREENVPPIRSEYYMPGITEVGKVLHISTVKDWDVIGEWYSDITREQSKEDYEINEAFKEIFPKGVANVDDLTKAKHIYDYIEKNISYSSVSFRQGAYVPQKAGKTLVTKLGDCKDLSTLFLAFARKANLPANLILVSTRDNGEHNMQLPSLDFNHCIIAFKANNKTYYQELTSNMLPFGIVPSSLAGAQILNIPYDYKPGERLTTIPASNYTAKSMYRKMDVTLKDADAVINSNCAYIGELTEGLRGDYLHKTPDDIKDGVQAQVSRTFKNQVVLDKYNFNNLDNLADTLWLNTNFTVKNEIINVGDINMIKLPFMEVVATANIFTPEPRQYPFMYHDYEAVDNYLTEIHIRLSDGKKFDQVPSTTTLKMGDMSYALEFKKVTDDHLLVTRRFTTNSNKTLEAAQLKELETFFNGIIKAEQKYISFR</sequence>
<proteinExistence type="predicted"/>
<dbReference type="InterPro" id="IPR038765">
    <property type="entry name" value="Papain-like_cys_pep_sf"/>
</dbReference>
<organism evidence="4 5">
    <name type="scientific">Chitinophaga dinghuensis</name>
    <dbReference type="NCBI Taxonomy" id="1539050"/>
    <lineage>
        <taxon>Bacteria</taxon>
        <taxon>Pseudomonadati</taxon>
        <taxon>Bacteroidota</taxon>
        <taxon>Chitinophagia</taxon>
        <taxon>Chitinophagales</taxon>
        <taxon>Chitinophagaceae</taxon>
        <taxon>Chitinophaga</taxon>
    </lineage>
</organism>